<dbReference type="CDD" id="cd16448">
    <property type="entry name" value="RING-H2"/>
    <property type="match status" value="1"/>
</dbReference>
<dbReference type="SMART" id="SM00184">
    <property type="entry name" value="RING"/>
    <property type="match status" value="1"/>
</dbReference>
<dbReference type="PANTHER" id="PTHR15710:SF229">
    <property type="entry name" value="E3 UBIQUITIN-PROTEIN LIGASE RNF181-LIKE"/>
    <property type="match status" value="1"/>
</dbReference>
<keyword evidence="3" id="KW-0479">Metal-binding</keyword>
<feature type="domain" description="RING-type" evidence="7">
    <location>
        <begin position="199"/>
        <end position="240"/>
    </location>
</feature>
<dbReference type="Gene3D" id="3.30.40.10">
    <property type="entry name" value="Zinc/RING finger domain, C3HC4 (zinc finger)"/>
    <property type="match status" value="1"/>
</dbReference>
<evidence type="ECO:0000256" key="4">
    <source>
        <dbReference type="ARBA" id="ARBA00022771"/>
    </source>
</evidence>
<proteinExistence type="predicted"/>
<evidence type="ECO:0000256" key="3">
    <source>
        <dbReference type="ARBA" id="ARBA00022723"/>
    </source>
</evidence>
<dbReference type="EMBL" id="OIVN01001364">
    <property type="protein sequence ID" value="SPC93120.1"/>
    <property type="molecule type" value="Genomic_DNA"/>
</dbReference>
<dbReference type="GO" id="GO:0005737">
    <property type="term" value="C:cytoplasm"/>
    <property type="evidence" value="ECO:0007669"/>
    <property type="project" value="TreeGrafter"/>
</dbReference>
<gene>
    <name evidence="8" type="ORF">FSB_LOCUS21002</name>
</gene>
<evidence type="ECO:0000256" key="6">
    <source>
        <dbReference type="PROSITE-ProRule" id="PRU00175"/>
    </source>
</evidence>
<dbReference type="InterPro" id="IPR013083">
    <property type="entry name" value="Znf_RING/FYVE/PHD"/>
</dbReference>
<keyword evidence="5" id="KW-0862">Zinc</keyword>
<evidence type="ECO:0000256" key="5">
    <source>
        <dbReference type="ARBA" id="ARBA00022833"/>
    </source>
</evidence>
<evidence type="ECO:0000313" key="8">
    <source>
        <dbReference type="EMBL" id="SPC93120.1"/>
    </source>
</evidence>
<dbReference type="SUPFAM" id="SSF57850">
    <property type="entry name" value="RING/U-box"/>
    <property type="match status" value="1"/>
</dbReference>
<name>A0A2N9G182_FAGSY</name>
<dbReference type="PANTHER" id="PTHR15710">
    <property type="entry name" value="E3 UBIQUITIN-PROTEIN LIGASE PRAJA"/>
    <property type="match status" value="1"/>
</dbReference>
<evidence type="ECO:0000256" key="2">
    <source>
        <dbReference type="ARBA" id="ARBA00012483"/>
    </source>
</evidence>
<comment type="catalytic activity">
    <reaction evidence="1">
        <text>S-ubiquitinyl-[E2 ubiquitin-conjugating enzyme]-L-cysteine + [acceptor protein]-L-lysine = [E2 ubiquitin-conjugating enzyme]-L-cysteine + N(6)-ubiquitinyl-[acceptor protein]-L-lysine.</text>
        <dbReference type="EC" id="2.3.2.27"/>
    </reaction>
</comment>
<dbReference type="GO" id="GO:0061630">
    <property type="term" value="F:ubiquitin protein ligase activity"/>
    <property type="evidence" value="ECO:0007669"/>
    <property type="project" value="UniProtKB-EC"/>
</dbReference>
<keyword evidence="4 6" id="KW-0863">Zinc-finger</keyword>
<dbReference type="GO" id="GO:0016567">
    <property type="term" value="P:protein ubiquitination"/>
    <property type="evidence" value="ECO:0007669"/>
    <property type="project" value="TreeGrafter"/>
</dbReference>
<dbReference type="EC" id="2.3.2.27" evidence="2"/>
<dbReference type="AlphaFoldDB" id="A0A2N9G182"/>
<dbReference type="InterPro" id="IPR001841">
    <property type="entry name" value="Znf_RING"/>
</dbReference>
<accession>A0A2N9G182</accession>
<dbReference type="GO" id="GO:0008270">
    <property type="term" value="F:zinc ion binding"/>
    <property type="evidence" value="ECO:0007669"/>
    <property type="project" value="UniProtKB-KW"/>
</dbReference>
<evidence type="ECO:0000256" key="1">
    <source>
        <dbReference type="ARBA" id="ARBA00000900"/>
    </source>
</evidence>
<organism evidence="8">
    <name type="scientific">Fagus sylvatica</name>
    <name type="common">Beechnut</name>
    <dbReference type="NCBI Taxonomy" id="28930"/>
    <lineage>
        <taxon>Eukaryota</taxon>
        <taxon>Viridiplantae</taxon>
        <taxon>Streptophyta</taxon>
        <taxon>Embryophyta</taxon>
        <taxon>Tracheophyta</taxon>
        <taxon>Spermatophyta</taxon>
        <taxon>Magnoliopsida</taxon>
        <taxon>eudicotyledons</taxon>
        <taxon>Gunneridae</taxon>
        <taxon>Pentapetalae</taxon>
        <taxon>rosids</taxon>
        <taxon>fabids</taxon>
        <taxon>Fagales</taxon>
        <taxon>Fagaceae</taxon>
        <taxon>Fagus</taxon>
    </lineage>
</organism>
<sequence>MSTISDVSYDFLFRVFQSRQPTKNLSKTPHRLDEFPIEFRICELQGVENFIGINHDDDEPQQPLSFFHTKLPTMTRTVWLPIREILLQERGFCLSSLLSDMDVSEEEHEPILQEIASVARLAGTSRFPIIVVLLQATLVVVEQSEVDETHEVIESHEDDQVLDMIMRESESKSIPATKSSIEALEKVRFQHGSESAGECMICMQEFQTGLELACMPCSHVYHEECIVQWLETSHFCPLCRYTMPHM</sequence>
<protein>
    <recommendedName>
        <fullName evidence="2">RING-type E3 ubiquitin transferase</fullName>
        <ecNumber evidence="2">2.3.2.27</ecNumber>
    </recommendedName>
</protein>
<dbReference type="Pfam" id="PF13639">
    <property type="entry name" value="zf-RING_2"/>
    <property type="match status" value="1"/>
</dbReference>
<reference evidence="8" key="1">
    <citation type="submission" date="2018-02" db="EMBL/GenBank/DDBJ databases">
        <authorList>
            <person name="Cohen D.B."/>
            <person name="Kent A.D."/>
        </authorList>
    </citation>
    <scope>NUCLEOTIDE SEQUENCE</scope>
</reference>
<dbReference type="PROSITE" id="PS50089">
    <property type="entry name" value="ZF_RING_2"/>
    <property type="match status" value="1"/>
</dbReference>
<evidence type="ECO:0000259" key="7">
    <source>
        <dbReference type="PROSITE" id="PS50089"/>
    </source>
</evidence>